<evidence type="ECO:0000313" key="1">
    <source>
        <dbReference type="EMBL" id="KYN02435.1"/>
    </source>
</evidence>
<reference evidence="1 2" key="1">
    <citation type="submission" date="2016-03" db="EMBL/GenBank/DDBJ databases">
        <title>Cyphomyrmex costatus WGS genome.</title>
        <authorList>
            <person name="Nygaard S."/>
            <person name="Hu H."/>
            <person name="Boomsma J."/>
            <person name="Zhang G."/>
        </authorList>
    </citation>
    <scope>NUCLEOTIDE SEQUENCE [LARGE SCALE GENOMIC DNA]</scope>
    <source>
        <strain evidence="1">MS0001</strain>
        <tissue evidence="1">Whole body</tissue>
    </source>
</reference>
<keyword evidence="2" id="KW-1185">Reference proteome</keyword>
<name>A0A195CP66_9HYME</name>
<accession>A0A195CP66</accession>
<sequence length="138" mass="15667">MKSRDLSGVHLISECALDKHVWRTPDVDHLGNTSRLRFSNSYISTDKQPAVWRAAGCPEKKREMGNLLSETRANLRNSLIRVPFSRARRGRAYRAGEGLNRFVTDPLISHMRGSSQCKTDESESDFASWEIRRGSEGM</sequence>
<evidence type="ECO:0000313" key="2">
    <source>
        <dbReference type="Proteomes" id="UP000078542"/>
    </source>
</evidence>
<dbReference type="EMBL" id="KQ977481">
    <property type="protein sequence ID" value="KYN02435.1"/>
    <property type="molecule type" value="Genomic_DNA"/>
</dbReference>
<organism evidence="1 2">
    <name type="scientific">Cyphomyrmex costatus</name>
    <dbReference type="NCBI Taxonomy" id="456900"/>
    <lineage>
        <taxon>Eukaryota</taxon>
        <taxon>Metazoa</taxon>
        <taxon>Ecdysozoa</taxon>
        <taxon>Arthropoda</taxon>
        <taxon>Hexapoda</taxon>
        <taxon>Insecta</taxon>
        <taxon>Pterygota</taxon>
        <taxon>Neoptera</taxon>
        <taxon>Endopterygota</taxon>
        <taxon>Hymenoptera</taxon>
        <taxon>Apocrita</taxon>
        <taxon>Aculeata</taxon>
        <taxon>Formicoidea</taxon>
        <taxon>Formicidae</taxon>
        <taxon>Myrmicinae</taxon>
        <taxon>Cyphomyrmex</taxon>
    </lineage>
</organism>
<dbReference type="Proteomes" id="UP000078542">
    <property type="component" value="Unassembled WGS sequence"/>
</dbReference>
<dbReference type="AlphaFoldDB" id="A0A195CP66"/>
<gene>
    <name evidence="1" type="ORF">ALC62_06815</name>
</gene>
<protein>
    <submittedName>
        <fullName evidence="1">Uncharacterized protein</fullName>
    </submittedName>
</protein>
<proteinExistence type="predicted"/>